<dbReference type="Gene3D" id="3.20.20.70">
    <property type="entry name" value="Aldolase class I"/>
    <property type="match status" value="1"/>
</dbReference>
<comment type="pathway">
    <text evidence="1 7 8">Carbohydrate degradation; glycolysis; D-glyceraldehyde 3-phosphate from glycerone phosphate: step 1/1.</text>
</comment>
<evidence type="ECO:0000313" key="9">
    <source>
        <dbReference type="EMBL" id="OGH59351.1"/>
    </source>
</evidence>
<dbReference type="GO" id="GO:0004807">
    <property type="term" value="F:triose-phosphate isomerase activity"/>
    <property type="evidence" value="ECO:0007669"/>
    <property type="project" value="UniProtKB-UniRule"/>
</dbReference>
<comment type="function">
    <text evidence="7">Involved in the gluconeogenesis. Catalyzes stereospecifically the conversion of dihydroxyacetone phosphate (DHAP) to D-glyceraldehyde-3-phosphate (G3P).</text>
</comment>
<evidence type="ECO:0000256" key="7">
    <source>
        <dbReference type="HAMAP-Rule" id="MF_00147"/>
    </source>
</evidence>
<feature type="active site" description="Electrophile" evidence="7">
    <location>
        <position position="93"/>
    </location>
</feature>
<proteinExistence type="inferred from homology"/>
<dbReference type="CDD" id="cd00311">
    <property type="entry name" value="TIM"/>
    <property type="match status" value="1"/>
</dbReference>
<dbReference type="PROSITE" id="PS51440">
    <property type="entry name" value="TIM_2"/>
    <property type="match status" value="1"/>
</dbReference>
<keyword evidence="4 7" id="KW-0963">Cytoplasm</keyword>
<comment type="subcellular location">
    <subcellularLocation>
        <location evidence="7 8">Cytoplasm</location>
    </subcellularLocation>
</comment>
<accession>A0A1F6LIY6</accession>
<dbReference type="InterPro" id="IPR020861">
    <property type="entry name" value="Triosephosphate_isomerase_AS"/>
</dbReference>
<dbReference type="InterPro" id="IPR035990">
    <property type="entry name" value="TIM_sf"/>
</dbReference>
<dbReference type="NCBIfam" id="TIGR00419">
    <property type="entry name" value="tim"/>
    <property type="match status" value="1"/>
</dbReference>
<dbReference type="UniPathway" id="UPA00138"/>
<dbReference type="PANTHER" id="PTHR21139">
    <property type="entry name" value="TRIOSEPHOSPHATE ISOMERASE"/>
    <property type="match status" value="1"/>
</dbReference>
<evidence type="ECO:0000256" key="1">
    <source>
        <dbReference type="ARBA" id="ARBA00004680"/>
    </source>
</evidence>
<name>A0A1F6LIY6_9BACT</name>
<feature type="binding site" evidence="7">
    <location>
        <position position="170"/>
    </location>
    <ligand>
        <name>substrate</name>
    </ligand>
</feature>
<comment type="catalytic activity">
    <reaction evidence="7 8">
        <text>D-glyceraldehyde 3-phosphate = dihydroxyacetone phosphate</text>
        <dbReference type="Rhea" id="RHEA:18585"/>
        <dbReference type="ChEBI" id="CHEBI:57642"/>
        <dbReference type="ChEBI" id="CHEBI:59776"/>
        <dbReference type="EC" id="5.3.1.1"/>
    </reaction>
</comment>
<dbReference type="GO" id="GO:0046166">
    <property type="term" value="P:glyceraldehyde-3-phosphate biosynthetic process"/>
    <property type="evidence" value="ECO:0007669"/>
    <property type="project" value="TreeGrafter"/>
</dbReference>
<dbReference type="HAMAP" id="MF_00147_B">
    <property type="entry name" value="TIM_B"/>
    <property type="match status" value="1"/>
</dbReference>
<evidence type="ECO:0000256" key="8">
    <source>
        <dbReference type="RuleBase" id="RU363013"/>
    </source>
</evidence>
<comment type="subunit">
    <text evidence="7 8">Homodimer.</text>
</comment>
<feature type="binding site" evidence="7">
    <location>
        <position position="206"/>
    </location>
    <ligand>
        <name>substrate</name>
    </ligand>
</feature>
<dbReference type="SUPFAM" id="SSF51351">
    <property type="entry name" value="Triosephosphate isomerase (TIM)"/>
    <property type="match status" value="1"/>
</dbReference>
<dbReference type="GO" id="GO:0006096">
    <property type="term" value="P:glycolytic process"/>
    <property type="evidence" value="ECO:0007669"/>
    <property type="project" value="UniProtKB-UniRule"/>
</dbReference>
<dbReference type="UniPathway" id="UPA00109">
    <property type="reaction ID" value="UER00189"/>
</dbReference>
<feature type="active site" description="Proton acceptor" evidence="7">
    <location>
        <position position="164"/>
    </location>
</feature>
<comment type="similarity">
    <text evidence="2 7 8">Belongs to the triosephosphate isomerase family.</text>
</comment>
<evidence type="ECO:0000256" key="6">
    <source>
        <dbReference type="ARBA" id="ARBA00023235"/>
    </source>
</evidence>
<dbReference type="InterPro" id="IPR000652">
    <property type="entry name" value="Triosephosphate_isomerase"/>
</dbReference>
<reference evidence="9 10" key="1">
    <citation type="journal article" date="2016" name="Nat. Commun.">
        <title>Thousands of microbial genomes shed light on interconnected biogeochemical processes in an aquifer system.</title>
        <authorList>
            <person name="Anantharaman K."/>
            <person name="Brown C.T."/>
            <person name="Hug L.A."/>
            <person name="Sharon I."/>
            <person name="Castelle C.J."/>
            <person name="Probst A.J."/>
            <person name="Thomas B.C."/>
            <person name="Singh A."/>
            <person name="Wilkins M.J."/>
            <person name="Karaoz U."/>
            <person name="Brodie E.L."/>
            <person name="Williams K.H."/>
            <person name="Hubbard S.S."/>
            <person name="Banfield J.F."/>
        </authorList>
    </citation>
    <scope>NUCLEOTIDE SEQUENCE [LARGE SCALE GENOMIC DNA]</scope>
</reference>
<dbReference type="EC" id="5.3.1.1" evidence="7 8"/>
<evidence type="ECO:0000256" key="5">
    <source>
        <dbReference type="ARBA" id="ARBA00023152"/>
    </source>
</evidence>
<keyword evidence="3 7" id="KW-0312">Gluconeogenesis</keyword>
<evidence type="ECO:0000313" key="10">
    <source>
        <dbReference type="Proteomes" id="UP000177067"/>
    </source>
</evidence>
<comment type="pathway">
    <text evidence="7 8">Carbohydrate biosynthesis; gluconeogenesis.</text>
</comment>
<sequence length="246" mass="27480">MKKYIFGNWKMYLDHKESIDLANVLSKKIKKNDTYEVAVFPSLLSFLEVSTKLNNKVNIGAQNCAWVSKGAYTGEVSAHILADVGCKYVLVGHSERRHIFGETNELVRKKLEAVLDAGLIPVLCIGETQADRDEDKIQYRLKKQLMKALEGIDINAENIIFAYEPVWAIGTGTPCLPADADDIHGWLKLEIKNYIKGEAKILYGGSVNVDNATSYLDYEMIDGLLVGGASVKSDDFLKILDIEYKK</sequence>
<dbReference type="InterPro" id="IPR013785">
    <property type="entry name" value="Aldolase_TIM"/>
</dbReference>
<dbReference type="GO" id="GO:0019563">
    <property type="term" value="P:glycerol catabolic process"/>
    <property type="evidence" value="ECO:0007669"/>
    <property type="project" value="TreeGrafter"/>
</dbReference>
<feature type="binding site" evidence="7">
    <location>
        <begin position="227"/>
        <end position="228"/>
    </location>
    <ligand>
        <name>substrate</name>
    </ligand>
</feature>
<dbReference type="PANTHER" id="PTHR21139:SF42">
    <property type="entry name" value="TRIOSEPHOSPHATE ISOMERASE"/>
    <property type="match status" value="1"/>
</dbReference>
<dbReference type="GO" id="GO:0005829">
    <property type="term" value="C:cytosol"/>
    <property type="evidence" value="ECO:0007669"/>
    <property type="project" value="TreeGrafter"/>
</dbReference>
<feature type="binding site" evidence="7">
    <location>
        <begin position="8"/>
        <end position="10"/>
    </location>
    <ligand>
        <name>substrate</name>
    </ligand>
</feature>
<protein>
    <recommendedName>
        <fullName evidence="7 8">Triosephosphate isomerase</fullName>
        <shortName evidence="7">TIM</shortName>
        <shortName evidence="7">TPI</shortName>
        <ecNumber evidence="7 8">5.3.1.1</ecNumber>
    </recommendedName>
    <alternativeName>
        <fullName evidence="7">Triose-phosphate isomerase</fullName>
    </alternativeName>
</protein>
<dbReference type="Proteomes" id="UP000177067">
    <property type="component" value="Unassembled WGS sequence"/>
</dbReference>
<keyword evidence="6 7" id="KW-0413">Isomerase</keyword>
<comment type="caution">
    <text evidence="9">The sequence shown here is derived from an EMBL/GenBank/DDBJ whole genome shotgun (WGS) entry which is preliminary data.</text>
</comment>
<evidence type="ECO:0000256" key="3">
    <source>
        <dbReference type="ARBA" id="ARBA00022432"/>
    </source>
</evidence>
<keyword evidence="5 7" id="KW-0324">Glycolysis</keyword>
<evidence type="ECO:0000256" key="4">
    <source>
        <dbReference type="ARBA" id="ARBA00022490"/>
    </source>
</evidence>
<dbReference type="GO" id="GO:0006094">
    <property type="term" value="P:gluconeogenesis"/>
    <property type="evidence" value="ECO:0007669"/>
    <property type="project" value="UniProtKB-UniRule"/>
</dbReference>
<dbReference type="AlphaFoldDB" id="A0A1F6LIY6"/>
<dbReference type="Pfam" id="PF00121">
    <property type="entry name" value="TIM"/>
    <property type="match status" value="1"/>
</dbReference>
<dbReference type="PROSITE" id="PS00171">
    <property type="entry name" value="TIM_1"/>
    <property type="match status" value="1"/>
</dbReference>
<dbReference type="EMBL" id="MFPS01000007">
    <property type="protein sequence ID" value="OGH59351.1"/>
    <property type="molecule type" value="Genomic_DNA"/>
</dbReference>
<dbReference type="InterPro" id="IPR022896">
    <property type="entry name" value="TrioseP_Isoase_bac/euk"/>
</dbReference>
<evidence type="ECO:0000256" key="2">
    <source>
        <dbReference type="ARBA" id="ARBA00007422"/>
    </source>
</evidence>
<gene>
    <name evidence="7" type="primary">tpiA</name>
    <name evidence="9" type="ORF">A2725_00800</name>
</gene>
<organism evidence="9 10">
    <name type="scientific">Candidatus Magasanikbacteria bacterium RIFCSPHIGHO2_01_FULL_33_34</name>
    <dbReference type="NCBI Taxonomy" id="1798671"/>
    <lineage>
        <taxon>Bacteria</taxon>
        <taxon>Candidatus Magasanikiibacteriota</taxon>
    </lineage>
</organism>
<dbReference type="FunFam" id="3.20.20.70:FF:000016">
    <property type="entry name" value="Triosephosphate isomerase"/>
    <property type="match status" value="1"/>
</dbReference>